<dbReference type="InterPro" id="IPR034694">
    <property type="entry name" value="HPF_long/plastid"/>
</dbReference>
<dbReference type="NCBIfam" id="TIGR00741">
    <property type="entry name" value="yfiA"/>
    <property type="match status" value="1"/>
</dbReference>
<evidence type="ECO:0000313" key="4">
    <source>
        <dbReference type="EMBL" id="HJC71987.1"/>
    </source>
</evidence>
<organism evidence="4 5">
    <name type="scientific">Candidatus Ruthenibacterium merdavium</name>
    <dbReference type="NCBI Taxonomy" id="2838752"/>
    <lineage>
        <taxon>Bacteria</taxon>
        <taxon>Bacillati</taxon>
        <taxon>Bacillota</taxon>
        <taxon>Clostridia</taxon>
        <taxon>Eubacteriales</taxon>
        <taxon>Oscillospiraceae</taxon>
        <taxon>Ruthenibacterium</taxon>
    </lineage>
</organism>
<dbReference type="GO" id="GO:0043024">
    <property type="term" value="F:ribosomal small subunit binding"/>
    <property type="evidence" value="ECO:0007669"/>
    <property type="project" value="TreeGrafter"/>
</dbReference>
<comment type="caution">
    <text evidence="4">The sequence shown here is derived from an EMBL/GenBank/DDBJ whole genome shotgun (WGS) entry which is preliminary data.</text>
</comment>
<reference evidence="4" key="2">
    <citation type="submission" date="2021-04" db="EMBL/GenBank/DDBJ databases">
        <authorList>
            <person name="Gilroy R."/>
        </authorList>
    </citation>
    <scope>NUCLEOTIDE SEQUENCE</scope>
    <source>
        <strain evidence="4">5933</strain>
    </source>
</reference>
<comment type="function">
    <text evidence="2">Required for dimerization of active 70S ribosomes into 100S ribosomes in stationary phase; 100S ribosomes are translationally inactive and sometimes present during exponential growth.</text>
</comment>
<dbReference type="HAMAP" id="MF_00839">
    <property type="entry name" value="HPF"/>
    <property type="match status" value="1"/>
</dbReference>
<dbReference type="EMBL" id="DWWA01000020">
    <property type="protein sequence ID" value="HJC71987.1"/>
    <property type="molecule type" value="Genomic_DNA"/>
</dbReference>
<dbReference type="GO" id="GO:0045900">
    <property type="term" value="P:negative regulation of translational elongation"/>
    <property type="evidence" value="ECO:0007669"/>
    <property type="project" value="TreeGrafter"/>
</dbReference>
<feature type="domain" description="Sigma 54 modulation/S30EA ribosomal protein C-terminal" evidence="3">
    <location>
        <begin position="117"/>
        <end position="172"/>
    </location>
</feature>
<evidence type="ECO:0000256" key="2">
    <source>
        <dbReference type="HAMAP-Rule" id="MF_00839"/>
    </source>
</evidence>
<dbReference type="AlphaFoldDB" id="A0A9D2Q5R7"/>
<dbReference type="Proteomes" id="UP000823918">
    <property type="component" value="Unassembled WGS sequence"/>
</dbReference>
<comment type="similarity">
    <text evidence="2">Belongs to the HPF/YfiA ribosome-associated protein family. Long HPF subfamily.</text>
</comment>
<comment type="subunit">
    <text evidence="2">Interacts with 100S ribosomes.</text>
</comment>
<evidence type="ECO:0000256" key="1">
    <source>
        <dbReference type="ARBA" id="ARBA00022845"/>
    </source>
</evidence>
<name>A0A9D2Q5R7_9FIRM</name>
<sequence>MKITCTGRKVTLKEAFLERVEKKLAKLDKFFSDDAQAQVTVTVEKDWQTVEITVRDKGFASRAEKSGDRMEEAFDSALELLTRRIIKNRKKLENRVCQPAVQDYIAQEYASGDPADEEYDVIREKHFIVKPCTVEEAILQMNMLGHAFFLYRDADTDSVQVVYRRKNGSYGVLVPENS</sequence>
<evidence type="ECO:0000259" key="3">
    <source>
        <dbReference type="Pfam" id="PF16321"/>
    </source>
</evidence>
<dbReference type="Pfam" id="PF02482">
    <property type="entry name" value="Ribosomal_S30AE"/>
    <property type="match status" value="1"/>
</dbReference>
<dbReference type="InterPro" id="IPR038416">
    <property type="entry name" value="Ribosom_S30AE_C_sf"/>
</dbReference>
<reference evidence="4" key="1">
    <citation type="journal article" date="2021" name="PeerJ">
        <title>Extensive microbial diversity within the chicken gut microbiome revealed by metagenomics and culture.</title>
        <authorList>
            <person name="Gilroy R."/>
            <person name="Ravi A."/>
            <person name="Getino M."/>
            <person name="Pursley I."/>
            <person name="Horton D.L."/>
            <person name="Alikhan N.F."/>
            <person name="Baker D."/>
            <person name="Gharbi K."/>
            <person name="Hall N."/>
            <person name="Watson M."/>
            <person name="Adriaenssens E.M."/>
            <person name="Foster-Nyarko E."/>
            <person name="Jarju S."/>
            <person name="Secka A."/>
            <person name="Antonio M."/>
            <person name="Oren A."/>
            <person name="Chaudhuri R.R."/>
            <person name="La Ragione R."/>
            <person name="Hildebrand F."/>
            <person name="Pallen M.J."/>
        </authorList>
    </citation>
    <scope>NUCLEOTIDE SEQUENCE</scope>
    <source>
        <strain evidence="4">5933</strain>
    </source>
</reference>
<dbReference type="GO" id="GO:0022627">
    <property type="term" value="C:cytosolic small ribosomal subunit"/>
    <property type="evidence" value="ECO:0007669"/>
    <property type="project" value="TreeGrafter"/>
</dbReference>
<dbReference type="InterPro" id="IPR036567">
    <property type="entry name" value="RHF-like"/>
</dbReference>
<dbReference type="PANTHER" id="PTHR33231:SF1">
    <property type="entry name" value="30S RIBOSOMAL PROTEIN"/>
    <property type="match status" value="1"/>
</dbReference>
<dbReference type="Gene3D" id="3.30.160.100">
    <property type="entry name" value="Ribosome hibernation promotion factor-like"/>
    <property type="match status" value="1"/>
</dbReference>
<dbReference type="SUPFAM" id="SSF69754">
    <property type="entry name" value="Ribosome binding protein Y (YfiA homologue)"/>
    <property type="match status" value="1"/>
</dbReference>
<dbReference type="InterPro" id="IPR050574">
    <property type="entry name" value="HPF/YfiA_ribosome-assoc"/>
</dbReference>
<proteinExistence type="inferred from homology"/>
<dbReference type="Pfam" id="PF16321">
    <property type="entry name" value="Ribosom_S30AE_C"/>
    <property type="match status" value="1"/>
</dbReference>
<dbReference type="InterPro" id="IPR032528">
    <property type="entry name" value="Ribosom_S30AE_C"/>
</dbReference>
<evidence type="ECO:0000313" key="5">
    <source>
        <dbReference type="Proteomes" id="UP000823918"/>
    </source>
</evidence>
<protein>
    <recommendedName>
        <fullName evidence="2">Ribosome hibernation promoting factor</fullName>
        <shortName evidence="2">HPF</shortName>
    </recommendedName>
</protein>
<dbReference type="PANTHER" id="PTHR33231">
    <property type="entry name" value="30S RIBOSOMAL PROTEIN"/>
    <property type="match status" value="1"/>
</dbReference>
<dbReference type="Gene3D" id="3.30.505.50">
    <property type="entry name" value="Sigma 54 modulation/S30EA ribosomal protein, C-terminal domain"/>
    <property type="match status" value="1"/>
</dbReference>
<keyword evidence="2" id="KW-0963">Cytoplasm</keyword>
<dbReference type="InterPro" id="IPR003489">
    <property type="entry name" value="RHF/RaiA"/>
</dbReference>
<gene>
    <name evidence="4" type="primary">raiA</name>
    <name evidence="2" type="synonym">hpf</name>
    <name evidence="4" type="ORF">H9698_04230</name>
</gene>
<dbReference type="CDD" id="cd00552">
    <property type="entry name" value="RaiA"/>
    <property type="match status" value="1"/>
</dbReference>
<keyword evidence="1 2" id="KW-0810">Translation regulation</keyword>
<accession>A0A9D2Q5R7</accession>
<comment type="subcellular location">
    <subcellularLocation>
        <location evidence="2">Cytoplasm</location>
    </subcellularLocation>
</comment>